<dbReference type="InterPro" id="IPR049503">
    <property type="entry name" value="AbiJ_NTD4"/>
</dbReference>
<dbReference type="Proteomes" id="UP000095380">
    <property type="component" value="Unassembled WGS sequence"/>
</dbReference>
<evidence type="ECO:0000313" key="3">
    <source>
        <dbReference type="Proteomes" id="UP000095380"/>
    </source>
</evidence>
<proteinExistence type="predicted"/>
<evidence type="ECO:0000259" key="1">
    <source>
        <dbReference type="Pfam" id="PF18863"/>
    </source>
</evidence>
<protein>
    <recommendedName>
        <fullName evidence="1">HEPN AbiJ-N-terminal domain-containing protein</fullName>
    </recommendedName>
</protein>
<feature type="domain" description="HEPN AbiJ-N-terminal" evidence="1">
    <location>
        <begin position="10"/>
        <end position="177"/>
    </location>
</feature>
<sequence length="302" mass="35274">MPKISKRGGFSDRNKIKPINTEIQLKDFDKRTRIQLQNMISRFYKYVYEDEDTYYVKEAVQEFFRYVIGTIYSEPIDMRRRYYYDDVLKMIFNTIQEDDFDDVLTLIEAIIQYFDEYLVKTRRDSYYDRFNQKYVVNSLFKIANIYFKQEYVGYRFVDKIIVPISDQNEITEIEEVLECRYAVVRNHISKANILLADRENPDYENSIKESISAVEAICEILTGIKGKEATLGNMLKKLEKNGIIIHSGLKSAFNILYGYTSDANGIRHAGDIGGKSSTFEEAKFMLVSCCAFVNYLIAVSAN</sequence>
<reference evidence="2 3" key="1">
    <citation type="submission" date="2015-09" db="EMBL/GenBank/DDBJ databases">
        <authorList>
            <consortium name="Pathogen Informatics"/>
        </authorList>
    </citation>
    <scope>NUCLEOTIDE SEQUENCE [LARGE SCALE GENOMIC DNA]</scope>
    <source>
        <strain evidence="2 3">2789STDY5608851</strain>
    </source>
</reference>
<name>A0A173WM94_9FIRM</name>
<organism evidence="2 3">
    <name type="scientific">Dorea longicatena</name>
    <dbReference type="NCBI Taxonomy" id="88431"/>
    <lineage>
        <taxon>Bacteria</taxon>
        <taxon>Bacillati</taxon>
        <taxon>Bacillota</taxon>
        <taxon>Clostridia</taxon>
        <taxon>Lachnospirales</taxon>
        <taxon>Lachnospiraceae</taxon>
        <taxon>Dorea</taxon>
    </lineage>
</organism>
<dbReference type="RefSeq" id="WP_055193469.1">
    <property type="nucleotide sequence ID" value="NZ_CYYM01000001.1"/>
</dbReference>
<dbReference type="EMBL" id="CYYM01000001">
    <property type="protein sequence ID" value="CUN40719.1"/>
    <property type="molecule type" value="Genomic_DNA"/>
</dbReference>
<gene>
    <name evidence="2" type="ORF">ERS852408_00230</name>
</gene>
<dbReference type="AlphaFoldDB" id="A0A173WM94"/>
<dbReference type="Pfam" id="PF18863">
    <property type="entry name" value="AbiJ_NTD4"/>
    <property type="match status" value="1"/>
</dbReference>
<accession>A0A173WM94</accession>
<evidence type="ECO:0000313" key="2">
    <source>
        <dbReference type="EMBL" id="CUN40719.1"/>
    </source>
</evidence>